<evidence type="ECO:0000313" key="1">
    <source>
        <dbReference type="EMBL" id="GBP95276.1"/>
    </source>
</evidence>
<name>A0A4C2A3K5_EUMVA</name>
<sequence>MTMANFEMDKKKEKFRLEKRNKRHNYEAQAEGLVRRITRIRNTRGYKIHVMELYGAGCSNKPVSSPVTTSHSKFDASAMNLVSMTLHEVKNHFMSLSYATFAFVPVIRSGLLHRLQAEPAHGFCA</sequence>
<comment type="caution">
    <text evidence="1">The sequence shown here is derived from an EMBL/GenBank/DDBJ whole genome shotgun (WGS) entry which is preliminary data.</text>
</comment>
<protein>
    <submittedName>
        <fullName evidence="1">Uncharacterized protein</fullName>
    </submittedName>
</protein>
<organism evidence="1 2">
    <name type="scientific">Eumeta variegata</name>
    <name type="common">Bagworm moth</name>
    <name type="synonym">Eumeta japonica</name>
    <dbReference type="NCBI Taxonomy" id="151549"/>
    <lineage>
        <taxon>Eukaryota</taxon>
        <taxon>Metazoa</taxon>
        <taxon>Ecdysozoa</taxon>
        <taxon>Arthropoda</taxon>
        <taxon>Hexapoda</taxon>
        <taxon>Insecta</taxon>
        <taxon>Pterygota</taxon>
        <taxon>Neoptera</taxon>
        <taxon>Endopterygota</taxon>
        <taxon>Lepidoptera</taxon>
        <taxon>Glossata</taxon>
        <taxon>Ditrysia</taxon>
        <taxon>Tineoidea</taxon>
        <taxon>Psychidae</taxon>
        <taxon>Oiketicinae</taxon>
        <taxon>Eumeta</taxon>
    </lineage>
</organism>
<dbReference type="AlphaFoldDB" id="A0A4C2A3K5"/>
<proteinExistence type="predicted"/>
<keyword evidence="2" id="KW-1185">Reference proteome</keyword>
<gene>
    <name evidence="1" type="ORF">EVAR_70752_1</name>
</gene>
<dbReference type="EMBL" id="BGZK01002607">
    <property type="protein sequence ID" value="GBP95276.1"/>
    <property type="molecule type" value="Genomic_DNA"/>
</dbReference>
<reference evidence="1 2" key="1">
    <citation type="journal article" date="2019" name="Commun. Biol.">
        <title>The bagworm genome reveals a unique fibroin gene that provides high tensile strength.</title>
        <authorList>
            <person name="Kono N."/>
            <person name="Nakamura H."/>
            <person name="Ohtoshi R."/>
            <person name="Tomita M."/>
            <person name="Numata K."/>
            <person name="Arakawa K."/>
        </authorList>
    </citation>
    <scope>NUCLEOTIDE SEQUENCE [LARGE SCALE GENOMIC DNA]</scope>
</reference>
<evidence type="ECO:0000313" key="2">
    <source>
        <dbReference type="Proteomes" id="UP000299102"/>
    </source>
</evidence>
<accession>A0A4C2A3K5</accession>
<dbReference type="Proteomes" id="UP000299102">
    <property type="component" value="Unassembled WGS sequence"/>
</dbReference>